<dbReference type="Proteomes" id="UP001108240">
    <property type="component" value="Unplaced"/>
</dbReference>
<protein>
    <submittedName>
        <fullName evidence="9">Zgc:92594</fullName>
    </submittedName>
</protein>
<evidence type="ECO:0000256" key="1">
    <source>
        <dbReference type="ARBA" id="ARBA00022723"/>
    </source>
</evidence>
<dbReference type="PROSITE" id="PS50119">
    <property type="entry name" value="ZF_BBOX"/>
    <property type="match status" value="1"/>
</dbReference>
<evidence type="ECO:0000256" key="3">
    <source>
        <dbReference type="ARBA" id="ARBA00022833"/>
    </source>
</evidence>
<name>A0A9J7Y424_CYPCA</name>
<evidence type="ECO:0000259" key="8">
    <source>
        <dbReference type="PROSITE" id="PS50119"/>
    </source>
</evidence>
<dbReference type="GeneTree" id="ENSGT00940000165556"/>
<feature type="domain" description="RING-type" evidence="7">
    <location>
        <begin position="57"/>
        <end position="99"/>
    </location>
</feature>
<keyword evidence="1" id="KW-0479">Metal-binding</keyword>
<dbReference type="Pfam" id="PF13445">
    <property type="entry name" value="zf-RING_UBOX"/>
    <property type="match status" value="1"/>
</dbReference>
<keyword evidence="2 4" id="KW-0863">Zinc-finger</keyword>
<dbReference type="Gene3D" id="3.30.40.10">
    <property type="entry name" value="Zinc/RING finger domain, C3HC4 (zinc finger)"/>
    <property type="match status" value="1"/>
</dbReference>
<dbReference type="PANTHER" id="PTHR25465">
    <property type="entry name" value="B-BOX DOMAIN CONTAINING"/>
    <property type="match status" value="1"/>
</dbReference>
<dbReference type="InterPro" id="IPR051051">
    <property type="entry name" value="E3_ubiq-ligase_TRIM/RNF"/>
</dbReference>
<dbReference type="PROSITE" id="PS00518">
    <property type="entry name" value="ZF_RING_1"/>
    <property type="match status" value="1"/>
</dbReference>
<organism evidence="9 10">
    <name type="scientific">Cyprinus carpio carpio</name>
    <dbReference type="NCBI Taxonomy" id="630221"/>
    <lineage>
        <taxon>Eukaryota</taxon>
        <taxon>Metazoa</taxon>
        <taxon>Chordata</taxon>
        <taxon>Craniata</taxon>
        <taxon>Vertebrata</taxon>
        <taxon>Euteleostomi</taxon>
        <taxon>Actinopterygii</taxon>
        <taxon>Neopterygii</taxon>
        <taxon>Teleostei</taxon>
        <taxon>Ostariophysi</taxon>
        <taxon>Cypriniformes</taxon>
        <taxon>Cyprinidae</taxon>
        <taxon>Cyprininae</taxon>
        <taxon>Cyprinus</taxon>
    </lineage>
</organism>
<dbReference type="PANTHER" id="PTHR25465:SF73">
    <property type="entry name" value="E3 UBIQUITIN_ISG15 LIGASE TRIM25 ISOFORM X1"/>
    <property type="match status" value="1"/>
</dbReference>
<dbReference type="Pfam" id="PF00643">
    <property type="entry name" value="zf-B_box"/>
    <property type="match status" value="1"/>
</dbReference>
<evidence type="ECO:0000259" key="7">
    <source>
        <dbReference type="PROSITE" id="PS50089"/>
    </source>
</evidence>
<dbReference type="InterPro" id="IPR000315">
    <property type="entry name" value="Znf_B-box"/>
</dbReference>
<evidence type="ECO:0000256" key="2">
    <source>
        <dbReference type="ARBA" id="ARBA00022771"/>
    </source>
</evidence>
<evidence type="ECO:0000313" key="9">
    <source>
        <dbReference type="Ensembl" id="ENSCCRP00000113761.1"/>
    </source>
</evidence>
<dbReference type="OMA" id="YCMDDKM"/>
<reference evidence="9" key="2">
    <citation type="submission" date="2025-09" db="UniProtKB">
        <authorList>
            <consortium name="Ensembl"/>
        </authorList>
    </citation>
    <scope>IDENTIFICATION</scope>
</reference>
<dbReference type="SMART" id="SM00184">
    <property type="entry name" value="RING"/>
    <property type="match status" value="1"/>
</dbReference>
<dbReference type="CDD" id="cd19802">
    <property type="entry name" value="Bbox1_TRIM8-like"/>
    <property type="match status" value="1"/>
</dbReference>
<dbReference type="GO" id="GO:0008270">
    <property type="term" value="F:zinc ion binding"/>
    <property type="evidence" value="ECO:0007669"/>
    <property type="project" value="UniProtKB-KW"/>
</dbReference>
<dbReference type="PROSITE" id="PS50089">
    <property type="entry name" value="ZF_RING_2"/>
    <property type="match status" value="1"/>
</dbReference>
<evidence type="ECO:0000256" key="6">
    <source>
        <dbReference type="SAM" id="MobiDB-lite"/>
    </source>
</evidence>
<dbReference type="SUPFAM" id="SSF57845">
    <property type="entry name" value="B-box zinc-binding domain"/>
    <property type="match status" value="1"/>
</dbReference>
<dbReference type="SUPFAM" id="SSF57850">
    <property type="entry name" value="RING/U-box"/>
    <property type="match status" value="1"/>
</dbReference>
<dbReference type="InterPro" id="IPR027370">
    <property type="entry name" value="Znf-RING_euk"/>
</dbReference>
<dbReference type="Gene3D" id="3.30.160.60">
    <property type="entry name" value="Classic Zinc Finger"/>
    <property type="match status" value="1"/>
</dbReference>
<dbReference type="AlphaFoldDB" id="A0A9J7Y424"/>
<feature type="domain" description="B box-type" evidence="8">
    <location>
        <begin position="199"/>
        <end position="240"/>
    </location>
</feature>
<dbReference type="SMART" id="SM00336">
    <property type="entry name" value="BBOX"/>
    <property type="match status" value="1"/>
</dbReference>
<dbReference type="InterPro" id="IPR017907">
    <property type="entry name" value="Znf_RING_CS"/>
</dbReference>
<evidence type="ECO:0000256" key="4">
    <source>
        <dbReference type="PROSITE-ProRule" id="PRU00024"/>
    </source>
</evidence>
<dbReference type="InterPro" id="IPR001841">
    <property type="entry name" value="Znf_RING"/>
</dbReference>
<feature type="region of interest" description="Disordered" evidence="6">
    <location>
        <begin position="418"/>
        <end position="480"/>
    </location>
</feature>
<evidence type="ECO:0000256" key="5">
    <source>
        <dbReference type="SAM" id="Coils"/>
    </source>
</evidence>
<dbReference type="InterPro" id="IPR013083">
    <property type="entry name" value="Znf_RING/FYVE/PHD"/>
</dbReference>
<keyword evidence="5" id="KW-0175">Coiled coil</keyword>
<dbReference type="Ensembl" id="ENSCCRT00000120657.1">
    <property type="protein sequence ID" value="ENSCCRP00000113761.1"/>
    <property type="gene ID" value="ENSCCRG00000067567.1"/>
</dbReference>
<keyword evidence="3" id="KW-0862">Zinc</keyword>
<keyword evidence="10" id="KW-1185">Reference proteome</keyword>
<dbReference type="Gene3D" id="4.10.830.40">
    <property type="match status" value="1"/>
</dbReference>
<sequence length="480" mass="55597">MQNRQTQYQHFIYLFSPSYEPIVGAWTVMMVTCRNFGLLIMATSAGDSSILEEELTCPVCLDLYRDPHLLPCGHNFCLPCLRRLKSRSDHGRLRCPECRQSHRSSANWQKNFKLANIADSIRRRGQSERSTQSRSDTSLRAAQVHCDYCPEDASGDGKGPVAVKTCLKCEVSMCSQHVQPHLELPAFREHPLVEPLGDMRKRKCLEHDEMFRYYCLDERLFLCNACTIEGTHSGHAIKTLKNTMKDFKAYLDIQLHKTNRKILKAEKNRLEQKEIERQNKAYRDDTDQHLDAFRETSIAHLDAFLSSLRECISARDGEQCSGIQQNLSQIAQDQTRLQDVHSGFERLLQESDAFQFIKEYNSSIKRYRRLLRKPLFFPDEATVDTEPLFETMEGKMCEFIDELRQHASALLSSVCEFEGGDAEEEEEDEEDDEEDDDDDDDDDDEEEGEEEMRSEEEEDQNLTDSGDEEYSPEEEEDEED</sequence>
<evidence type="ECO:0000313" key="10">
    <source>
        <dbReference type="Proteomes" id="UP001108240"/>
    </source>
</evidence>
<feature type="coiled-coil region" evidence="5">
    <location>
        <begin position="253"/>
        <end position="285"/>
    </location>
</feature>
<reference evidence="9" key="1">
    <citation type="submission" date="2025-08" db="UniProtKB">
        <authorList>
            <consortium name="Ensembl"/>
        </authorList>
    </citation>
    <scope>IDENTIFICATION</scope>
</reference>
<accession>A0A9J7Y424</accession>
<proteinExistence type="predicted"/>